<evidence type="ECO:0000256" key="5">
    <source>
        <dbReference type="ARBA" id="ARBA00022801"/>
    </source>
</evidence>
<dbReference type="GO" id="GO:0004222">
    <property type="term" value="F:metalloendopeptidase activity"/>
    <property type="evidence" value="ECO:0007669"/>
    <property type="project" value="InterPro"/>
</dbReference>
<dbReference type="GO" id="GO:0016485">
    <property type="term" value="P:protein processing"/>
    <property type="evidence" value="ECO:0007669"/>
    <property type="project" value="TreeGrafter"/>
</dbReference>
<dbReference type="InterPro" id="IPR008753">
    <property type="entry name" value="Peptidase_M13_N"/>
</dbReference>
<comment type="cofactor">
    <cofactor evidence="1">
        <name>Zn(2+)</name>
        <dbReference type="ChEBI" id="CHEBI:29105"/>
    </cofactor>
</comment>
<evidence type="ECO:0000259" key="8">
    <source>
        <dbReference type="Pfam" id="PF01431"/>
    </source>
</evidence>
<keyword evidence="6" id="KW-0862">Zinc</keyword>
<dbReference type="CDD" id="cd08662">
    <property type="entry name" value="M13"/>
    <property type="match status" value="1"/>
</dbReference>
<keyword evidence="10" id="KW-1185">Reference proteome</keyword>
<dbReference type="PROSITE" id="PS51885">
    <property type="entry name" value="NEPRILYSIN"/>
    <property type="match status" value="1"/>
</dbReference>
<accession>A0A7E4VQP3</accession>
<dbReference type="Gene3D" id="3.40.390.10">
    <property type="entry name" value="Collagenase (Catalytic Domain)"/>
    <property type="match status" value="1"/>
</dbReference>
<evidence type="ECO:0000313" key="11">
    <source>
        <dbReference type="WBParaSite" id="Pan_g23900.t1"/>
    </source>
</evidence>
<evidence type="ECO:0000313" key="10">
    <source>
        <dbReference type="Proteomes" id="UP000492821"/>
    </source>
</evidence>
<feature type="domain" description="Peptidase M13 C-terminal" evidence="8">
    <location>
        <begin position="446"/>
        <end position="641"/>
    </location>
</feature>
<dbReference type="SUPFAM" id="SSF55486">
    <property type="entry name" value="Metalloproteases ('zincins'), catalytic domain"/>
    <property type="match status" value="1"/>
</dbReference>
<keyword evidence="5" id="KW-0378">Hydrolase</keyword>
<evidence type="ECO:0000256" key="6">
    <source>
        <dbReference type="ARBA" id="ARBA00022833"/>
    </source>
</evidence>
<dbReference type="InterPro" id="IPR042089">
    <property type="entry name" value="Peptidase_M13_dom_2"/>
</dbReference>
<evidence type="ECO:0000256" key="2">
    <source>
        <dbReference type="ARBA" id="ARBA00007357"/>
    </source>
</evidence>
<reference evidence="11" key="2">
    <citation type="submission" date="2020-10" db="UniProtKB">
        <authorList>
            <consortium name="WormBaseParasite"/>
        </authorList>
    </citation>
    <scope>IDENTIFICATION</scope>
</reference>
<comment type="similarity">
    <text evidence="2">Belongs to the peptidase M13 family.</text>
</comment>
<dbReference type="Proteomes" id="UP000492821">
    <property type="component" value="Unassembled WGS sequence"/>
</dbReference>
<evidence type="ECO:0000256" key="3">
    <source>
        <dbReference type="ARBA" id="ARBA00022670"/>
    </source>
</evidence>
<feature type="domain" description="Peptidase M13 N-terminal" evidence="9">
    <location>
        <begin position="17"/>
        <end position="385"/>
    </location>
</feature>
<keyword evidence="4" id="KW-0479">Metal-binding</keyword>
<dbReference type="Pfam" id="PF01431">
    <property type="entry name" value="Peptidase_M13"/>
    <property type="match status" value="1"/>
</dbReference>
<dbReference type="AlphaFoldDB" id="A0A7E4VQP3"/>
<dbReference type="Gene3D" id="1.10.1380.10">
    <property type="entry name" value="Neutral endopeptidase , domain2"/>
    <property type="match status" value="1"/>
</dbReference>
<dbReference type="InterPro" id="IPR024079">
    <property type="entry name" value="MetalloPept_cat_dom_sf"/>
</dbReference>
<dbReference type="GO" id="GO:0046872">
    <property type="term" value="F:metal ion binding"/>
    <property type="evidence" value="ECO:0007669"/>
    <property type="project" value="UniProtKB-KW"/>
</dbReference>
<reference evidence="10" key="1">
    <citation type="journal article" date="2013" name="Genetics">
        <title>The draft genome and transcriptome of Panagrellus redivivus are shaped by the harsh demands of a free-living lifestyle.</title>
        <authorList>
            <person name="Srinivasan J."/>
            <person name="Dillman A.R."/>
            <person name="Macchietto M.G."/>
            <person name="Heikkinen L."/>
            <person name="Lakso M."/>
            <person name="Fracchia K.M."/>
            <person name="Antoshechkin I."/>
            <person name="Mortazavi A."/>
            <person name="Wong G."/>
            <person name="Sternberg P.W."/>
        </authorList>
    </citation>
    <scope>NUCLEOTIDE SEQUENCE [LARGE SCALE GENOMIC DNA]</scope>
    <source>
        <strain evidence="10">MT8872</strain>
    </source>
</reference>
<evidence type="ECO:0000256" key="7">
    <source>
        <dbReference type="ARBA" id="ARBA00023049"/>
    </source>
</evidence>
<name>A0A7E4VQP3_PANRE</name>
<evidence type="ECO:0000256" key="4">
    <source>
        <dbReference type="ARBA" id="ARBA00022723"/>
    </source>
</evidence>
<organism evidence="10 11">
    <name type="scientific">Panagrellus redivivus</name>
    <name type="common">Microworm</name>
    <dbReference type="NCBI Taxonomy" id="6233"/>
    <lineage>
        <taxon>Eukaryota</taxon>
        <taxon>Metazoa</taxon>
        <taxon>Ecdysozoa</taxon>
        <taxon>Nematoda</taxon>
        <taxon>Chromadorea</taxon>
        <taxon>Rhabditida</taxon>
        <taxon>Tylenchina</taxon>
        <taxon>Panagrolaimomorpha</taxon>
        <taxon>Panagrolaimoidea</taxon>
        <taxon>Panagrolaimidae</taxon>
        <taxon>Panagrellus</taxon>
    </lineage>
</organism>
<dbReference type="GO" id="GO:0005886">
    <property type="term" value="C:plasma membrane"/>
    <property type="evidence" value="ECO:0007669"/>
    <property type="project" value="TreeGrafter"/>
</dbReference>
<evidence type="ECO:0000259" key="9">
    <source>
        <dbReference type="Pfam" id="PF05649"/>
    </source>
</evidence>
<dbReference type="Pfam" id="PF05649">
    <property type="entry name" value="Peptidase_M13_N"/>
    <property type="match status" value="1"/>
</dbReference>
<dbReference type="PRINTS" id="PR00786">
    <property type="entry name" value="NEPRILYSIN"/>
</dbReference>
<dbReference type="InterPro" id="IPR000718">
    <property type="entry name" value="Peptidase_M13"/>
</dbReference>
<sequence length="674" mass="75924">MQFSADIDQRINENVDPCDDFYGYSCFNPTAENGTSSLLASSIQKQIQNRLKAGLQFGDGEAVKKYFDLYNKCKALNTEKNFKQTLMDYVHVFDALKADDYNQKIDSSQLAKIMAYTLVYHDFSMISWLDKTKCPHKRFSDFGHLLAFEAPHVLSHYIDDYRHPEKADGIKNAFRERYALVDSTLEAGDLTKTASEMYDLEMKIVNVMPTLPIASQIKVVQTLTVKEAMTALPKFNWGIFVTSLAAYGEVDLLNGTNLDDYPLMFDELNRTKAILDIISNTPAELFRNYIKTRIVLHLKTVLQNDCEALTTSTLPLVKQYLYITDSYPTAAERNNFKNSATKTVDNIIASVRKMLEAIPWIKNDSKTYAGFTAKIDKMKKLIGYPDGLDDQTKLDQLHADFVLSADESLSSLFAKCSKFLAKSLLDDRVKRMLDVTYSFPQNDFFSNRIVVPMGALQTYSPNYVTAAIYGGIGAVIGHEIMHGFDDSGFQVDSDGYINPWMSNSSQVHFNSMVQCVIDEYNTFDFTDSKGKAIKINGILTAGENVADHGGLRAAYNAFLGDPEWNRTFPRTLKLKNTTNEQLFFLAYNRGFCDPYGDAVSAAFDMYSPKRVRVFGTLREFEPFRKAFNCPDTSKYAPEKQCWHAASGAQKSDVYSVVSSIAASILLSVFLILIV</sequence>
<dbReference type="WBParaSite" id="Pan_g23900.t1">
    <property type="protein sequence ID" value="Pan_g23900.t1"/>
    <property type="gene ID" value="Pan_g23900"/>
</dbReference>
<protein>
    <submittedName>
        <fullName evidence="11">Peptidase_M13 domain-containing protein</fullName>
    </submittedName>
</protein>
<dbReference type="PANTHER" id="PTHR11733">
    <property type="entry name" value="ZINC METALLOPROTEASE FAMILY M13 NEPRILYSIN-RELATED"/>
    <property type="match status" value="1"/>
</dbReference>
<keyword evidence="7" id="KW-0482">Metalloprotease</keyword>
<keyword evidence="3" id="KW-0645">Protease</keyword>
<proteinExistence type="inferred from homology"/>
<dbReference type="InterPro" id="IPR018497">
    <property type="entry name" value="Peptidase_M13_C"/>
</dbReference>
<dbReference type="PANTHER" id="PTHR11733:SF167">
    <property type="entry name" value="FI17812P1-RELATED"/>
    <property type="match status" value="1"/>
</dbReference>
<evidence type="ECO:0000256" key="1">
    <source>
        <dbReference type="ARBA" id="ARBA00001947"/>
    </source>
</evidence>